<dbReference type="PANTHER" id="PTHR21705:SF11">
    <property type="entry name" value="FHIP FAMILY PROTEIN CG3558"/>
    <property type="match status" value="1"/>
</dbReference>
<accession>A0A9N8VL15</accession>
<feature type="region of interest" description="Disordered" evidence="2">
    <location>
        <begin position="786"/>
        <end position="878"/>
    </location>
</feature>
<comment type="similarity">
    <text evidence="1">Belongs to the FHIP family.</text>
</comment>
<dbReference type="AlphaFoldDB" id="A0A9N8VL15"/>
<organism evidence="4 5">
    <name type="scientific">Paraglomus brasilianum</name>
    <dbReference type="NCBI Taxonomy" id="144538"/>
    <lineage>
        <taxon>Eukaryota</taxon>
        <taxon>Fungi</taxon>
        <taxon>Fungi incertae sedis</taxon>
        <taxon>Mucoromycota</taxon>
        <taxon>Glomeromycotina</taxon>
        <taxon>Glomeromycetes</taxon>
        <taxon>Paraglomerales</taxon>
        <taxon>Paraglomeraceae</taxon>
        <taxon>Paraglomus</taxon>
    </lineage>
</organism>
<dbReference type="InterPro" id="IPR045669">
    <property type="entry name" value="FHIP_C"/>
</dbReference>
<dbReference type="Pfam" id="PF10257">
    <property type="entry name" value="RAI16-like"/>
    <property type="match status" value="1"/>
</dbReference>
<protein>
    <submittedName>
        <fullName evidence="4">1025_t:CDS:1</fullName>
    </submittedName>
</protein>
<feature type="compositionally biased region" description="Polar residues" evidence="2">
    <location>
        <begin position="855"/>
        <end position="869"/>
    </location>
</feature>
<evidence type="ECO:0000256" key="2">
    <source>
        <dbReference type="SAM" id="MobiDB-lite"/>
    </source>
</evidence>
<dbReference type="OrthoDB" id="5350595at2759"/>
<reference evidence="4" key="1">
    <citation type="submission" date="2021-06" db="EMBL/GenBank/DDBJ databases">
        <authorList>
            <person name="Kallberg Y."/>
            <person name="Tangrot J."/>
            <person name="Rosling A."/>
        </authorList>
    </citation>
    <scope>NUCLEOTIDE SEQUENCE</scope>
    <source>
        <strain evidence="4">BR232B</strain>
    </source>
</reference>
<name>A0A9N8VL15_9GLOM</name>
<evidence type="ECO:0000313" key="4">
    <source>
        <dbReference type="EMBL" id="CAG8453869.1"/>
    </source>
</evidence>
<dbReference type="InterPro" id="IPR019384">
    <property type="entry name" value="FHIP"/>
</dbReference>
<gene>
    <name evidence="4" type="ORF">PBRASI_LOCUS193</name>
</gene>
<keyword evidence="5" id="KW-1185">Reference proteome</keyword>
<sequence length="973" mass="109032">MDFFSKLKNKLTAPKAQPSHAEQLGRFNSSWNAVRSMLETPADDKDRKPVHVELIDIHKHLETMTDALCNESLSLEDQNTGLCMEEFLRNDILQKLVDLSEPDVPAGVRGEVLRTVAYMIEMLDDQFLVQRPVHEPTVKLLRTCVQDQQQSEKYHEDLVDLMYYICWKMKGFPDLLNIFFHDVHWLTTPQKAAPKSVLAHGVQTSISSSSSQDGNPDDGVSVASGSTTMTPLKTTEFTEEPEKPEYEFLLFSYLLQFVHREGRSGDFARTGLLFIMDLAQGQLGDFILESDFATIMSAGLGALYSQLPRKLMVKSSTGVLTSATLLGFGDNTSAEMDRARQNGIEVSSSLSFKVQLDSFCKLLEFCQDVLNRCPSVEISLALLQNIKSIFLENILYPSIMECSDTDGSAVAVISYIDMILQSIEQEELVDVIVGFLMDSDSDNEDFWKKKATSKAQKRQSTINLFAGVEASTITSSPYFTAVGRFTLKDLIFSRLKSSSQPTVIAALKLLHTMISKHCRYSLRLLSFEPDESATCFPKPHYLEEMRQTDFSVSPGVGGPQKLTTISHHSRELDLFFSLISITDPSNKLDVFTNGYENYVRDAEAIIEADLCYRKGQDLEWNEEGPSKPKVTNNTRQKILYSQRGAGKLSSTGISDVPRHRLNPTDRHNPSDSLLQILLGALANFFVNSPELNLALTGVISALAMCPYRSLEGWLVFSSVDRIDRGDRREAMAKDWDIDSDFNSFADRDDKPINGTLTKQVEYYRSMIDGFDEHLKKRRQGLLDTEDEIDENYFRQPIPINTPQPSRRMSNPAYPSSISTIVSSSFSSSPSRRGTTSSLPGRNQKMSSIHRADSAPPTQSSSNVTTTLGTHSRETESIKVQPLFPAHFVNDEEEEDVNELVDEDDEEGFSSKKSTRTKTKEIKPSEITLSALLNNIVILEEAIKELVAIIQVRRSLGIDEIKNPLLAVFNQATI</sequence>
<feature type="domain" description="FHF complex subunit HOOK-interacting protein C-terminal" evidence="3">
    <location>
        <begin position="671"/>
        <end position="719"/>
    </location>
</feature>
<feature type="region of interest" description="Disordered" evidence="2">
    <location>
        <begin position="204"/>
        <end position="227"/>
    </location>
</feature>
<dbReference type="Proteomes" id="UP000789739">
    <property type="component" value="Unassembled WGS sequence"/>
</dbReference>
<feature type="compositionally biased region" description="Polar residues" evidence="2">
    <location>
        <begin position="798"/>
        <end position="808"/>
    </location>
</feature>
<dbReference type="PANTHER" id="PTHR21705">
    <property type="entry name" value="RAI16 PROTEIN-RELATED"/>
    <property type="match status" value="1"/>
</dbReference>
<feature type="compositionally biased region" description="Low complexity" evidence="2">
    <location>
        <begin position="814"/>
        <end position="837"/>
    </location>
</feature>
<evidence type="ECO:0000256" key="1">
    <source>
        <dbReference type="ARBA" id="ARBA00024336"/>
    </source>
</evidence>
<dbReference type="EMBL" id="CAJVPI010000008">
    <property type="protein sequence ID" value="CAG8453869.1"/>
    <property type="molecule type" value="Genomic_DNA"/>
</dbReference>
<comment type="caution">
    <text evidence="4">The sequence shown here is derived from an EMBL/GenBank/DDBJ whole genome shotgun (WGS) entry which is preliminary data.</text>
</comment>
<evidence type="ECO:0000259" key="3">
    <source>
        <dbReference type="Pfam" id="PF19314"/>
    </source>
</evidence>
<dbReference type="Pfam" id="PF19314">
    <property type="entry name" value="DUF5917"/>
    <property type="match status" value="1"/>
</dbReference>
<proteinExistence type="inferred from homology"/>
<evidence type="ECO:0000313" key="5">
    <source>
        <dbReference type="Proteomes" id="UP000789739"/>
    </source>
</evidence>